<feature type="compositionally biased region" description="Low complexity" evidence="1">
    <location>
        <begin position="79"/>
        <end position="91"/>
    </location>
</feature>
<evidence type="ECO:0000313" key="2">
    <source>
        <dbReference type="EMBL" id="KAL3115578.1"/>
    </source>
</evidence>
<dbReference type="AlphaFoldDB" id="A0ABD2LK26"/>
<evidence type="ECO:0000256" key="1">
    <source>
        <dbReference type="SAM" id="MobiDB-lite"/>
    </source>
</evidence>
<feature type="region of interest" description="Disordered" evidence="1">
    <location>
        <begin position="52"/>
        <end position="109"/>
    </location>
</feature>
<sequence>MAKSKSLGKQNDVKTKNDLTHLDANDGDSDDEHVKLLSTSRLGKITDNIINKKHDVQLHPVVDTSKKGQKLQRNNAAGSTSRKSASPSRTAAPPPPPPPAPIARKKCLN</sequence>
<organism evidence="2 3">
    <name type="scientific">Heterodera trifolii</name>
    <dbReference type="NCBI Taxonomy" id="157864"/>
    <lineage>
        <taxon>Eukaryota</taxon>
        <taxon>Metazoa</taxon>
        <taxon>Ecdysozoa</taxon>
        <taxon>Nematoda</taxon>
        <taxon>Chromadorea</taxon>
        <taxon>Rhabditida</taxon>
        <taxon>Tylenchina</taxon>
        <taxon>Tylenchomorpha</taxon>
        <taxon>Tylenchoidea</taxon>
        <taxon>Heteroderidae</taxon>
        <taxon>Heteroderinae</taxon>
        <taxon>Heterodera</taxon>
    </lineage>
</organism>
<comment type="caution">
    <text evidence="2">The sequence shown here is derived from an EMBL/GenBank/DDBJ whole genome shotgun (WGS) entry which is preliminary data.</text>
</comment>
<gene>
    <name evidence="2" type="ORF">niasHT_017436</name>
</gene>
<name>A0ABD2LK26_9BILA</name>
<feature type="compositionally biased region" description="Basic and acidic residues" evidence="1">
    <location>
        <begin position="11"/>
        <end position="24"/>
    </location>
</feature>
<evidence type="ECO:0000313" key="3">
    <source>
        <dbReference type="Proteomes" id="UP001620626"/>
    </source>
</evidence>
<feature type="compositionally biased region" description="Pro residues" evidence="1">
    <location>
        <begin position="92"/>
        <end position="101"/>
    </location>
</feature>
<proteinExistence type="predicted"/>
<dbReference type="EMBL" id="JBICBT010000376">
    <property type="protein sequence ID" value="KAL3115578.1"/>
    <property type="molecule type" value="Genomic_DNA"/>
</dbReference>
<reference evidence="2 3" key="1">
    <citation type="submission" date="2024-10" db="EMBL/GenBank/DDBJ databases">
        <authorList>
            <person name="Kim D."/>
        </authorList>
    </citation>
    <scope>NUCLEOTIDE SEQUENCE [LARGE SCALE GENOMIC DNA]</scope>
    <source>
        <strain evidence="2">BH-2024</strain>
    </source>
</reference>
<protein>
    <submittedName>
        <fullName evidence="2">Uncharacterized protein</fullName>
    </submittedName>
</protein>
<feature type="region of interest" description="Disordered" evidence="1">
    <location>
        <begin position="1"/>
        <end position="32"/>
    </location>
</feature>
<keyword evidence="3" id="KW-1185">Reference proteome</keyword>
<dbReference type="Proteomes" id="UP001620626">
    <property type="component" value="Unassembled WGS sequence"/>
</dbReference>
<accession>A0ABD2LK26</accession>